<evidence type="ECO:0000313" key="1">
    <source>
        <dbReference type="EMBL" id="CAK6979389.1"/>
    </source>
</evidence>
<dbReference type="EMBL" id="CAWUFR010000576">
    <property type="protein sequence ID" value="CAK6979389.1"/>
    <property type="molecule type" value="Genomic_DNA"/>
</dbReference>
<organism evidence="1 2">
    <name type="scientific">Scomber scombrus</name>
    <name type="common">Atlantic mackerel</name>
    <name type="synonym">Scomber vernalis</name>
    <dbReference type="NCBI Taxonomy" id="13677"/>
    <lineage>
        <taxon>Eukaryota</taxon>
        <taxon>Metazoa</taxon>
        <taxon>Chordata</taxon>
        <taxon>Craniata</taxon>
        <taxon>Vertebrata</taxon>
        <taxon>Euteleostomi</taxon>
        <taxon>Actinopterygii</taxon>
        <taxon>Neopterygii</taxon>
        <taxon>Teleostei</taxon>
        <taxon>Neoteleostei</taxon>
        <taxon>Acanthomorphata</taxon>
        <taxon>Pelagiaria</taxon>
        <taxon>Scombriformes</taxon>
        <taxon>Scombridae</taxon>
        <taxon>Scomber</taxon>
    </lineage>
</organism>
<sequence length="136" mass="15317">MQLTGSARWSAASEPFLSALHGTSSDNCELATGDDFEAADLIMNELCVDIELKFSDFHFKIYCFTFSVEKKPERAIVLTYDSEGFQDHNIVGGLWLAESEASVYPVDRVFCKQRVMDIKATMFLTSVRAPKIFNQD</sequence>
<gene>
    <name evidence="1" type="ORF">FSCOSCO3_A009833</name>
</gene>
<name>A0AAV1Q7G4_SCOSC</name>
<reference evidence="1 2" key="1">
    <citation type="submission" date="2024-01" db="EMBL/GenBank/DDBJ databases">
        <authorList>
            <person name="Alioto T."/>
            <person name="Alioto T."/>
            <person name="Gomez Garrido J."/>
        </authorList>
    </citation>
    <scope>NUCLEOTIDE SEQUENCE [LARGE SCALE GENOMIC DNA]</scope>
</reference>
<protein>
    <submittedName>
        <fullName evidence="1">Uncharacterized protein</fullName>
    </submittedName>
</protein>
<accession>A0AAV1Q7G4</accession>
<dbReference type="Proteomes" id="UP001314229">
    <property type="component" value="Unassembled WGS sequence"/>
</dbReference>
<keyword evidence="2" id="KW-1185">Reference proteome</keyword>
<dbReference type="AlphaFoldDB" id="A0AAV1Q7G4"/>
<proteinExistence type="predicted"/>
<evidence type="ECO:0000313" key="2">
    <source>
        <dbReference type="Proteomes" id="UP001314229"/>
    </source>
</evidence>
<comment type="caution">
    <text evidence="1">The sequence shown here is derived from an EMBL/GenBank/DDBJ whole genome shotgun (WGS) entry which is preliminary data.</text>
</comment>